<reference evidence="4 5" key="1">
    <citation type="submission" date="2012-12" db="EMBL/GenBank/DDBJ databases">
        <title>Genome assembly of Formosa sp. AK20.</title>
        <authorList>
            <person name="Kumar R."/>
            <person name="Khatri I."/>
            <person name="Vaidya B."/>
            <person name="Subramanian S."/>
            <person name="Pinnaka A."/>
        </authorList>
    </citation>
    <scope>NUCLEOTIDE SEQUENCE [LARGE SCALE GENOMIC DNA]</scope>
    <source>
        <strain evidence="4 5">AK20</strain>
    </source>
</reference>
<dbReference type="EMBL" id="ANLA01000013">
    <property type="protein sequence ID" value="EMQ94954.1"/>
    <property type="molecule type" value="Genomic_DNA"/>
</dbReference>
<feature type="transmembrane region" description="Helical" evidence="2">
    <location>
        <begin position="44"/>
        <end position="65"/>
    </location>
</feature>
<sequence length="615" mass="70391">MRKTQTIKNKTMEYFIKASAVLCIFYVCYKWFLEKETFFNANRWFLLSGLVMASLLPFMVIPVYVEYMPMAFSENVLMVETNPQNTSNLFNISKIITWLYVMGLAFFLGKLIVEFTSLFSLIRTHKQKKENGFTFVETTNNMAPFSFFKWIVFNPNQFREEELSHIISHEKAHAKEYHSIDVLLAQISCVVFWFNPICWLYKKEIQQNQEFIADFKAQKQSQCKKSYQRLLLKASITNHPLVVTNNFYNSLIKKRIVMLHKSKSNRSNTWKLGIVLPLLALFLMSFNTKKVFVNATQNHTLNTLDYTTKPTQEVVVITKDFTDSDLEEIKNQLSKKGLILKFKGVKRNTSGEIIAIKIDVKSNNSSAKYNLNGEKAIAPIQISFEKNGDHIAIGNASSNSMEQKMVFISKDGEITEIDTEKDSENVFVYKTKDGLEKEVELDVEQDGNVMFISDDAKVKTLKKGNRTIEIVTLSDDEDVIEFETDGSLTSKTIWVTKEDSEVNWTSGENGNKERTYKVKITSSDEDVDNLKITSDDPSANQKVKVLKLKEKEGFFISSDNGTPLFILDGKEITKDEMEKINPNIIAHVNVLKGDKAIEAYGEKAKDGVVEITTKK</sequence>
<keyword evidence="1" id="KW-0813">Transport</keyword>
<comment type="caution">
    <text evidence="4">The sequence shown here is derived from an EMBL/GenBank/DDBJ whole genome shotgun (WGS) entry which is preliminary data.</text>
</comment>
<dbReference type="InterPro" id="IPR039426">
    <property type="entry name" value="TonB-dep_rcpt-like"/>
</dbReference>
<feature type="domain" description="Peptidase M56" evidence="3">
    <location>
        <begin position="156"/>
        <end position="259"/>
    </location>
</feature>
<dbReference type="PANTHER" id="PTHR34978">
    <property type="entry name" value="POSSIBLE SENSOR-TRANSDUCER PROTEIN BLAR"/>
    <property type="match status" value="1"/>
</dbReference>
<dbReference type="CDD" id="cd07341">
    <property type="entry name" value="M56_BlaR1_MecR1_like"/>
    <property type="match status" value="1"/>
</dbReference>
<dbReference type="PATRIC" id="fig|1137281.3.peg.1748"/>
<keyword evidence="4" id="KW-0675">Receptor</keyword>
<feature type="transmembrane region" description="Helical" evidence="2">
    <location>
        <begin position="14"/>
        <end position="32"/>
    </location>
</feature>
<evidence type="ECO:0000259" key="3">
    <source>
        <dbReference type="Pfam" id="PF05569"/>
    </source>
</evidence>
<dbReference type="Pfam" id="PF05569">
    <property type="entry name" value="Peptidase_M56"/>
    <property type="match status" value="1"/>
</dbReference>
<comment type="similarity">
    <text evidence="1">Belongs to the TonB-dependent receptor family.</text>
</comment>
<feature type="transmembrane region" description="Helical" evidence="2">
    <location>
        <begin position="95"/>
        <end position="122"/>
    </location>
</feature>
<dbReference type="AlphaFoldDB" id="M7MZM8"/>
<keyword evidence="1" id="KW-0998">Cell outer membrane</keyword>
<evidence type="ECO:0000313" key="5">
    <source>
        <dbReference type="Proteomes" id="UP000012024"/>
    </source>
</evidence>
<keyword evidence="1" id="KW-1134">Transmembrane beta strand</keyword>
<gene>
    <name evidence="4" type="ORF">D778_00314</name>
</gene>
<keyword evidence="5" id="KW-1185">Reference proteome</keyword>
<evidence type="ECO:0000256" key="1">
    <source>
        <dbReference type="PROSITE-ProRule" id="PRU01360"/>
    </source>
</evidence>
<accession>M7MZM8</accession>
<evidence type="ECO:0000256" key="2">
    <source>
        <dbReference type="SAM" id="Phobius"/>
    </source>
</evidence>
<dbReference type="InterPro" id="IPR052173">
    <property type="entry name" value="Beta-lactam_resp_regulator"/>
</dbReference>
<dbReference type="Proteomes" id="UP000012024">
    <property type="component" value="Unassembled WGS sequence"/>
</dbReference>
<name>M7MZM8_9FLAO</name>
<keyword evidence="2" id="KW-1133">Transmembrane helix</keyword>
<organism evidence="4 5">
    <name type="scientific">Xanthomarina gelatinilytica</name>
    <dbReference type="NCBI Taxonomy" id="1137281"/>
    <lineage>
        <taxon>Bacteria</taxon>
        <taxon>Pseudomonadati</taxon>
        <taxon>Bacteroidota</taxon>
        <taxon>Flavobacteriia</taxon>
        <taxon>Flavobacteriales</taxon>
        <taxon>Flavobacteriaceae</taxon>
        <taxon>Xanthomarina</taxon>
    </lineage>
</organism>
<evidence type="ECO:0000313" key="4">
    <source>
        <dbReference type="EMBL" id="EMQ94954.1"/>
    </source>
</evidence>
<dbReference type="InterPro" id="IPR008756">
    <property type="entry name" value="Peptidase_M56"/>
</dbReference>
<dbReference type="GO" id="GO:0009279">
    <property type="term" value="C:cell outer membrane"/>
    <property type="evidence" value="ECO:0007669"/>
    <property type="project" value="UniProtKB-SubCell"/>
</dbReference>
<dbReference type="eggNOG" id="COG4219">
    <property type="taxonomic scope" value="Bacteria"/>
</dbReference>
<comment type="subcellular location">
    <subcellularLocation>
        <location evidence="1">Cell outer membrane</location>
        <topology evidence="1">Multi-pass membrane protein</topology>
    </subcellularLocation>
</comment>
<dbReference type="InterPro" id="IPR037066">
    <property type="entry name" value="Plug_dom_sf"/>
</dbReference>
<dbReference type="PROSITE" id="PS52016">
    <property type="entry name" value="TONB_DEPENDENT_REC_3"/>
    <property type="match status" value="1"/>
</dbReference>
<keyword evidence="1 2" id="KW-0812">Transmembrane</keyword>
<proteinExistence type="inferred from homology"/>
<dbReference type="Gene3D" id="2.170.130.10">
    <property type="entry name" value="TonB-dependent receptor, plug domain"/>
    <property type="match status" value="1"/>
</dbReference>
<keyword evidence="1 2" id="KW-0472">Membrane</keyword>
<dbReference type="PANTHER" id="PTHR34978:SF3">
    <property type="entry name" value="SLR0241 PROTEIN"/>
    <property type="match status" value="1"/>
</dbReference>
<protein>
    <submittedName>
        <fullName evidence="4">TonB-dependent receptor</fullName>
    </submittedName>
</protein>